<gene>
    <name evidence="3" type="ORF">C2G38_2159161</name>
</gene>
<keyword evidence="1" id="KW-0863">Zinc-finger</keyword>
<keyword evidence="4" id="KW-1185">Reference proteome</keyword>
<dbReference type="InterPro" id="IPR001878">
    <property type="entry name" value="Znf_CCHC"/>
</dbReference>
<proteinExistence type="predicted"/>
<accession>A0A397W1A1</accession>
<dbReference type="Proteomes" id="UP000266673">
    <property type="component" value="Unassembled WGS sequence"/>
</dbReference>
<organism evidence="3 4">
    <name type="scientific">Gigaspora rosea</name>
    <dbReference type="NCBI Taxonomy" id="44941"/>
    <lineage>
        <taxon>Eukaryota</taxon>
        <taxon>Fungi</taxon>
        <taxon>Fungi incertae sedis</taxon>
        <taxon>Mucoromycota</taxon>
        <taxon>Glomeromycotina</taxon>
        <taxon>Glomeromycetes</taxon>
        <taxon>Diversisporales</taxon>
        <taxon>Gigasporaceae</taxon>
        <taxon>Gigaspora</taxon>
    </lineage>
</organism>
<dbReference type="InterPro" id="IPR036875">
    <property type="entry name" value="Znf_CCHC_sf"/>
</dbReference>
<keyword evidence="1" id="KW-0862">Zinc</keyword>
<name>A0A397W1A1_9GLOM</name>
<reference evidence="3 4" key="1">
    <citation type="submission" date="2018-06" db="EMBL/GenBank/DDBJ databases">
        <title>Comparative genomics reveals the genomic features of Rhizophagus irregularis, R. cerebriforme, R. diaphanum and Gigaspora rosea, and their symbiotic lifestyle signature.</title>
        <authorList>
            <person name="Morin E."/>
            <person name="San Clemente H."/>
            <person name="Chen E.C.H."/>
            <person name="De La Providencia I."/>
            <person name="Hainaut M."/>
            <person name="Kuo A."/>
            <person name="Kohler A."/>
            <person name="Murat C."/>
            <person name="Tang N."/>
            <person name="Roy S."/>
            <person name="Loubradou J."/>
            <person name="Henrissat B."/>
            <person name="Grigoriev I.V."/>
            <person name="Corradi N."/>
            <person name="Roux C."/>
            <person name="Martin F.M."/>
        </authorList>
    </citation>
    <scope>NUCLEOTIDE SEQUENCE [LARGE SCALE GENOMIC DNA]</scope>
    <source>
        <strain evidence="3 4">DAOM 194757</strain>
    </source>
</reference>
<dbReference type="OrthoDB" id="2455284at2759"/>
<protein>
    <recommendedName>
        <fullName evidence="2">CCHC-type domain-containing protein</fullName>
    </recommendedName>
</protein>
<evidence type="ECO:0000313" key="4">
    <source>
        <dbReference type="Proteomes" id="UP000266673"/>
    </source>
</evidence>
<dbReference type="SUPFAM" id="SSF57756">
    <property type="entry name" value="Retrovirus zinc finger-like domains"/>
    <property type="match status" value="1"/>
</dbReference>
<evidence type="ECO:0000313" key="3">
    <source>
        <dbReference type="EMBL" id="RIB27978.1"/>
    </source>
</evidence>
<dbReference type="PROSITE" id="PS50158">
    <property type="entry name" value="ZF_CCHC"/>
    <property type="match status" value="1"/>
</dbReference>
<sequence length="378" mass="43703">MEIVFERNWQKVMDLYPEAQSYLRCQLYPHWEAWALAFTHQFFNCSIQSTQRVEVYNAILKKSLNRTTSLMEVLGIIERLLIKESQFVRFNKMIGELPCIALASYWDHYFIAIDETELKQQRDINETNTSEDIFSEDLYDEVLIELTELVDESEIVQFHIGILAKRWFNDRAVEKNEEPSNECAISIQNGQDFGTFEHETQTDFSFIDSMCGQYVFTPRIQHHVKSHSLYDKGFGLMKKALNLAIETGRVTNVQHSENLVRTGSSNISNESINIDFVEAHELQVQTSQVQDQIINISKESIGIDVVEVHESQGQTSQVQDQIMHDQNEQNQGTGIVINNEDTLQSITQDKKKRVYICGNCGKDGHHRSRCPNTNSMKY</sequence>
<feature type="domain" description="CCHC-type" evidence="2">
    <location>
        <begin position="357"/>
        <end position="372"/>
    </location>
</feature>
<dbReference type="GO" id="GO:0003676">
    <property type="term" value="F:nucleic acid binding"/>
    <property type="evidence" value="ECO:0007669"/>
    <property type="project" value="InterPro"/>
</dbReference>
<dbReference type="EMBL" id="QKWP01000081">
    <property type="protein sequence ID" value="RIB27978.1"/>
    <property type="molecule type" value="Genomic_DNA"/>
</dbReference>
<evidence type="ECO:0000256" key="1">
    <source>
        <dbReference type="PROSITE-ProRule" id="PRU00047"/>
    </source>
</evidence>
<dbReference type="AlphaFoldDB" id="A0A397W1A1"/>
<comment type="caution">
    <text evidence="3">The sequence shown here is derived from an EMBL/GenBank/DDBJ whole genome shotgun (WGS) entry which is preliminary data.</text>
</comment>
<evidence type="ECO:0000259" key="2">
    <source>
        <dbReference type="PROSITE" id="PS50158"/>
    </source>
</evidence>
<dbReference type="GO" id="GO:0008270">
    <property type="term" value="F:zinc ion binding"/>
    <property type="evidence" value="ECO:0007669"/>
    <property type="project" value="UniProtKB-KW"/>
</dbReference>
<keyword evidence="1" id="KW-0479">Metal-binding</keyword>